<evidence type="ECO:0000256" key="1">
    <source>
        <dbReference type="ARBA" id="ARBA00000900"/>
    </source>
</evidence>
<dbReference type="InterPro" id="IPR008974">
    <property type="entry name" value="TRAF-like"/>
</dbReference>
<dbReference type="eggNOG" id="KOG3002">
    <property type="taxonomic scope" value="Eukaryota"/>
</dbReference>
<feature type="domain" description="SIAH-type" evidence="13">
    <location>
        <begin position="99"/>
        <end position="159"/>
    </location>
</feature>
<dbReference type="RefSeq" id="XP_010248050.1">
    <property type="nucleotide sequence ID" value="XM_010249748.2"/>
</dbReference>
<dbReference type="RefSeq" id="XP_019052120.1">
    <property type="nucleotide sequence ID" value="XM_019196575.1"/>
</dbReference>
<dbReference type="InterPro" id="IPR052088">
    <property type="entry name" value="E3_ubiquitin-ligase_SINA"/>
</dbReference>
<evidence type="ECO:0000313" key="17">
    <source>
        <dbReference type="RefSeq" id="XP_010248066.1"/>
    </source>
</evidence>
<evidence type="ECO:0000256" key="4">
    <source>
        <dbReference type="ARBA" id="ARBA00012483"/>
    </source>
</evidence>
<keyword evidence="5" id="KW-0808">Transferase</keyword>
<feature type="domain" description="RING-type" evidence="12">
    <location>
        <begin position="46"/>
        <end position="82"/>
    </location>
</feature>
<sequence length="294" mass="33623">MDNLSSLMKDADSTSARPNEQAHLKIPHGRNIPLLPNNNIDRIMECPVCSKPLYPPIQQCPSGHTLCVECKSKVNNKCPVCKKELGNIRCLVLEKFALSFPFPCTYNQLGCKEMLPYYSKVKHETQCVFRPYTCPHPGSDCSITGDIPTLLAHLREIHKVDLQTGFTFNHRYVKQDPCSVDNVSWTLTLFYCFNQYFCLHFEAFCLGTEPVYMAFMRFMGEESEARKFGYCLEVGGNGRKLTWQGVPRSIRTPHQSVRDSHDGLIIQRSLALYFSGGDRRELKLRVTGKIWKEL</sequence>
<dbReference type="Gene3D" id="2.60.210.10">
    <property type="entry name" value="Apoptosis, Tumor Necrosis Factor Receptor Associated Protein 2, Chain A"/>
    <property type="match status" value="1"/>
</dbReference>
<dbReference type="UniPathway" id="UPA00143"/>
<dbReference type="GeneID" id="104590973"/>
<dbReference type="RefSeq" id="XP_010248055.1">
    <property type="nucleotide sequence ID" value="XM_010249753.2"/>
</dbReference>
<dbReference type="InterPro" id="IPR013010">
    <property type="entry name" value="Znf_SIAH"/>
</dbReference>
<dbReference type="PANTHER" id="PTHR10315">
    <property type="entry name" value="E3 UBIQUITIN PROTEIN LIGASE SIAH"/>
    <property type="match status" value="1"/>
</dbReference>
<dbReference type="GO" id="GO:0006511">
    <property type="term" value="P:ubiquitin-dependent protein catabolic process"/>
    <property type="evidence" value="ECO:0007669"/>
    <property type="project" value="InterPro"/>
</dbReference>
<dbReference type="Pfam" id="PF21362">
    <property type="entry name" value="Sina_RING"/>
    <property type="match status" value="1"/>
</dbReference>
<dbReference type="GO" id="GO:0061630">
    <property type="term" value="F:ubiquitin protein ligase activity"/>
    <property type="evidence" value="ECO:0000318"/>
    <property type="project" value="GO_Central"/>
</dbReference>
<comment type="pathway">
    <text evidence="2">Protein modification; protein ubiquitination.</text>
</comment>
<proteinExistence type="inferred from homology"/>
<feature type="region of interest" description="Disordered" evidence="11">
    <location>
        <begin position="1"/>
        <end position="23"/>
    </location>
</feature>
<keyword evidence="6" id="KW-0479">Metal-binding</keyword>
<dbReference type="Pfam" id="PF21361">
    <property type="entry name" value="Sina_ZnF"/>
    <property type="match status" value="1"/>
</dbReference>
<evidence type="ECO:0000313" key="18">
    <source>
        <dbReference type="RefSeq" id="XP_019052120.1"/>
    </source>
</evidence>
<evidence type="ECO:0000256" key="11">
    <source>
        <dbReference type="SAM" id="MobiDB-lite"/>
    </source>
</evidence>
<dbReference type="InterPro" id="IPR018121">
    <property type="entry name" value="7-in-absentia-prot_TRAF-dom"/>
</dbReference>
<dbReference type="GO" id="GO:0005737">
    <property type="term" value="C:cytoplasm"/>
    <property type="evidence" value="ECO:0000318"/>
    <property type="project" value="GO_Central"/>
</dbReference>
<organism evidence="14 16">
    <name type="scientific">Nelumbo nucifera</name>
    <name type="common">Sacred lotus</name>
    <dbReference type="NCBI Taxonomy" id="4432"/>
    <lineage>
        <taxon>Eukaryota</taxon>
        <taxon>Viridiplantae</taxon>
        <taxon>Streptophyta</taxon>
        <taxon>Embryophyta</taxon>
        <taxon>Tracheophyta</taxon>
        <taxon>Spermatophyta</taxon>
        <taxon>Magnoliopsida</taxon>
        <taxon>Proteales</taxon>
        <taxon>Nelumbonaceae</taxon>
        <taxon>Nelumbo</taxon>
    </lineage>
</organism>
<dbReference type="GO" id="GO:0008270">
    <property type="term" value="F:zinc ion binding"/>
    <property type="evidence" value="ECO:0007669"/>
    <property type="project" value="UniProtKB-KW"/>
</dbReference>
<dbReference type="RefSeq" id="XP_010248066.1">
    <property type="nucleotide sequence ID" value="XM_010249764.2"/>
</dbReference>
<dbReference type="InterPro" id="IPR049548">
    <property type="entry name" value="Sina-like_RING"/>
</dbReference>
<dbReference type="EC" id="2.3.2.27" evidence="4"/>
<evidence type="ECO:0000259" key="13">
    <source>
        <dbReference type="PROSITE" id="PS51081"/>
    </source>
</evidence>
<evidence type="ECO:0000256" key="8">
    <source>
        <dbReference type="ARBA" id="ARBA00022786"/>
    </source>
</evidence>
<dbReference type="Gene3D" id="3.30.40.10">
    <property type="entry name" value="Zinc/RING finger domain, C3HC4 (zinc finger)"/>
    <property type="match status" value="2"/>
</dbReference>
<evidence type="ECO:0000313" key="16">
    <source>
        <dbReference type="RefSeq" id="XP_010248055.1"/>
    </source>
</evidence>
<keyword evidence="8" id="KW-0833">Ubl conjugation pathway</keyword>
<dbReference type="SUPFAM" id="SSF57850">
    <property type="entry name" value="RING/U-box"/>
    <property type="match status" value="1"/>
</dbReference>
<dbReference type="PROSITE" id="PS51081">
    <property type="entry name" value="ZF_SIAH"/>
    <property type="match status" value="1"/>
</dbReference>
<evidence type="ECO:0000256" key="5">
    <source>
        <dbReference type="ARBA" id="ARBA00022679"/>
    </source>
</evidence>
<dbReference type="FunFam" id="2.60.210.10:FF:000004">
    <property type="entry name" value="E3 ubiquitin-protein ligase SINAT5-like"/>
    <property type="match status" value="1"/>
</dbReference>
<evidence type="ECO:0000259" key="12">
    <source>
        <dbReference type="PROSITE" id="PS50089"/>
    </source>
</evidence>
<dbReference type="SUPFAM" id="SSF49599">
    <property type="entry name" value="TRAF domain-like"/>
    <property type="match status" value="1"/>
</dbReference>
<comment type="similarity">
    <text evidence="3">Belongs to the SINA (Seven in absentia) family.</text>
</comment>
<accession>A0A1U7Z6P2</accession>
<evidence type="ECO:0000313" key="15">
    <source>
        <dbReference type="RefSeq" id="XP_010248050.1"/>
    </source>
</evidence>
<evidence type="ECO:0000313" key="14">
    <source>
        <dbReference type="Proteomes" id="UP000189703"/>
    </source>
</evidence>
<evidence type="ECO:0000256" key="10">
    <source>
        <dbReference type="PROSITE-ProRule" id="PRU00455"/>
    </source>
</evidence>
<dbReference type="Pfam" id="PF03145">
    <property type="entry name" value="Sina_TRAF"/>
    <property type="match status" value="1"/>
</dbReference>
<evidence type="ECO:0000256" key="7">
    <source>
        <dbReference type="ARBA" id="ARBA00022771"/>
    </source>
</evidence>
<dbReference type="OMA" id="HLPCAYH"/>
<evidence type="ECO:0000256" key="3">
    <source>
        <dbReference type="ARBA" id="ARBA00009119"/>
    </source>
</evidence>
<dbReference type="CDD" id="cd16571">
    <property type="entry name" value="RING-HC_SIAHs"/>
    <property type="match status" value="1"/>
</dbReference>
<dbReference type="KEGG" id="nnu:104590973"/>
<keyword evidence="7 10" id="KW-0863">Zinc-finger</keyword>
<gene>
    <name evidence="15 16 17 18" type="primary">LOC104590973</name>
</gene>
<dbReference type="FunFam" id="3.30.40.10:FF:000041">
    <property type="entry name" value="E3 ubiquitin-protein ligase SINAT3"/>
    <property type="match status" value="1"/>
</dbReference>
<dbReference type="InterPro" id="IPR001841">
    <property type="entry name" value="Znf_RING"/>
</dbReference>
<dbReference type="GO" id="GO:0016567">
    <property type="term" value="P:protein ubiquitination"/>
    <property type="evidence" value="ECO:0007669"/>
    <property type="project" value="UniProtKB-UniPathway"/>
</dbReference>
<dbReference type="InterPro" id="IPR013083">
    <property type="entry name" value="Znf_RING/FYVE/PHD"/>
</dbReference>
<reference evidence="15 16" key="1">
    <citation type="submission" date="2025-04" db="UniProtKB">
        <authorList>
            <consortium name="RefSeq"/>
        </authorList>
    </citation>
    <scope>IDENTIFICATION</scope>
</reference>
<dbReference type="PANTHER" id="PTHR10315:SF91">
    <property type="entry name" value="RING-TYPE E3 UBIQUITIN TRANSFERASE"/>
    <property type="match status" value="1"/>
</dbReference>
<keyword evidence="14" id="KW-1185">Reference proteome</keyword>
<evidence type="ECO:0000256" key="9">
    <source>
        <dbReference type="ARBA" id="ARBA00022833"/>
    </source>
</evidence>
<evidence type="ECO:0000256" key="2">
    <source>
        <dbReference type="ARBA" id="ARBA00004906"/>
    </source>
</evidence>
<protein>
    <recommendedName>
        <fullName evidence="4">RING-type E3 ubiquitin transferase</fullName>
        <ecNumber evidence="4">2.3.2.27</ecNumber>
    </recommendedName>
</protein>
<dbReference type="PROSITE" id="PS50089">
    <property type="entry name" value="ZF_RING_2"/>
    <property type="match status" value="1"/>
</dbReference>
<dbReference type="STRING" id="4432.A0A1U7Z6P2"/>
<keyword evidence="9" id="KW-0862">Zinc</keyword>
<dbReference type="AlphaFoldDB" id="A0A1U7Z6P2"/>
<evidence type="ECO:0000256" key="6">
    <source>
        <dbReference type="ARBA" id="ARBA00022723"/>
    </source>
</evidence>
<name>A0A1U7Z6P2_NELNU</name>
<dbReference type="OrthoDB" id="6590493at2759"/>
<dbReference type="Proteomes" id="UP000189703">
    <property type="component" value="Unplaced"/>
</dbReference>
<comment type="catalytic activity">
    <reaction evidence="1">
        <text>S-ubiquitinyl-[E2 ubiquitin-conjugating enzyme]-L-cysteine + [acceptor protein]-L-lysine = [E2 ubiquitin-conjugating enzyme]-L-cysteine + N(6)-ubiquitinyl-[acceptor protein]-L-lysine.</text>
        <dbReference type="EC" id="2.3.2.27"/>
    </reaction>
</comment>